<dbReference type="InterPro" id="IPR017926">
    <property type="entry name" value="GATASE"/>
</dbReference>
<dbReference type="NCBIfam" id="NF005743">
    <property type="entry name" value="PRK07567.1"/>
    <property type="match status" value="1"/>
</dbReference>
<feature type="domain" description="Glutamine amidotransferase" evidence="1">
    <location>
        <begin position="48"/>
        <end position="192"/>
    </location>
</feature>
<dbReference type="KEGG" id="tfa:BW733_15535"/>
<dbReference type="Gene3D" id="3.40.50.880">
    <property type="match status" value="1"/>
</dbReference>
<evidence type="ECO:0000313" key="2">
    <source>
        <dbReference type="EMBL" id="AQP52023.1"/>
    </source>
</evidence>
<sequence length="259" mass="28360">MKPFLLLSTRPEDAAAEGEREAVVRLSGLTDEDVVQMRVEEAPLPRVDLDKFAGVFLGGGPFNASDDPKTDLQLRVERDLGTVIDEVVERDLPFLGLCYGIGALSSRLGGRVDRTYGEEVRVAVVRLTDEGRADPLFDGVPDQLTAFVGHKEASRDLAPDAVLLASGDLCPVQAFRVGRNVYATQFHPELDQEGMATRIRIYSTAGYFPPEATEELVVFARGAVLAPEVHRLLTNFVSIARLRERSLIETPLEDSSVIP</sequence>
<dbReference type="CDD" id="cd01741">
    <property type="entry name" value="GATase1_1"/>
    <property type="match status" value="1"/>
</dbReference>
<dbReference type="GO" id="GO:0005829">
    <property type="term" value="C:cytosol"/>
    <property type="evidence" value="ECO:0007669"/>
    <property type="project" value="TreeGrafter"/>
</dbReference>
<dbReference type="STRING" id="399497.BW733_15535"/>
<dbReference type="InterPro" id="IPR029062">
    <property type="entry name" value="Class_I_gatase-like"/>
</dbReference>
<dbReference type="InterPro" id="IPR044992">
    <property type="entry name" value="ChyE-like"/>
</dbReference>
<organism evidence="2 3">
    <name type="scientific">Tessaracoccus flavescens</name>
    <dbReference type="NCBI Taxonomy" id="399497"/>
    <lineage>
        <taxon>Bacteria</taxon>
        <taxon>Bacillati</taxon>
        <taxon>Actinomycetota</taxon>
        <taxon>Actinomycetes</taxon>
        <taxon>Propionibacteriales</taxon>
        <taxon>Propionibacteriaceae</taxon>
        <taxon>Tessaracoccus</taxon>
    </lineage>
</organism>
<keyword evidence="2" id="KW-0808">Transferase</keyword>
<dbReference type="EMBL" id="CP019607">
    <property type="protein sequence ID" value="AQP52023.1"/>
    <property type="molecule type" value="Genomic_DNA"/>
</dbReference>
<keyword evidence="2" id="KW-0315">Glutamine amidotransferase</keyword>
<evidence type="ECO:0000313" key="3">
    <source>
        <dbReference type="Proteomes" id="UP000188235"/>
    </source>
</evidence>
<dbReference type="RefSeq" id="WP_077351839.1">
    <property type="nucleotide sequence ID" value="NZ_CP019607.1"/>
</dbReference>
<dbReference type="Pfam" id="PF00117">
    <property type="entry name" value="GATase"/>
    <property type="match status" value="1"/>
</dbReference>
<keyword evidence="3" id="KW-1185">Reference proteome</keyword>
<dbReference type="Proteomes" id="UP000188235">
    <property type="component" value="Chromosome"/>
</dbReference>
<reference evidence="2 3" key="1">
    <citation type="journal article" date="2008" name="Int. J. Syst. Evol. Microbiol.">
        <title>Tessaracoccus flavescens sp. nov., isolated from marine sediment.</title>
        <authorList>
            <person name="Lee D.W."/>
            <person name="Lee S.D."/>
        </authorList>
    </citation>
    <scope>NUCLEOTIDE SEQUENCE [LARGE SCALE GENOMIC DNA]</scope>
    <source>
        <strain evidence="2 3">SST-39T</strain>
    </source>
</reference>
<gene>
    <name evidence="2" type="ORF">BW733_15535</name>
</gene>
<dbReference type="PROSITE" id="PS51273">
    <property type="entry name" value="GATASE_TYPE_1"/>
    <property type="match status" value="1"/>
</dbReference>
<evidence type="ECO:0000259" key="1">
    <source>
        <dbReference type="Pfam" id="PF00117"/>
    </source>
</evidence>
<dbReference type="SUPFAM" id="SSF52317">
    <property type="entry name" value="Class I glutamine amidotransferase-like"/>
    <property type="match status" value="1"/>
</dbReference>
<protein>
    <submittedName>
        <fullName evidence="2">Glutamine amidotransferase</fullName>
    </submittedName>
</protein>
<proteinExistence type="predicted"/>
<dbReference type="OrthoDB" id="5196541at2"/>
<accession>A0A1Q2D144</accession>
<name>A0A1Q2D144_9ACTN</name>
<dbReference type="AlphaFoldDB" id="A0A1Q2D144"/>
<dbReference type="PANTHER" id="PTHR42695:SF5">
    <property type="entry name" value="GLUTAMINE AMIDOTRANSFERASE YLR126C-RELATED"/>
    <property type="match status" value="1"/>
</dbReference>
<dbReference type="GO" id="GO:0016740">
    <property type="term" value="F:transferase activity"/>
    <property type="evidence" value="ECO:0007669"/>
    <property type="project" value="UniProtKB-KW"/>
</dbReference>
<dbReference type="PANTHER" id="PTHR42695">
    <property type="entry name" value="GLUTAMINE AMIDOTRANSFERASE YLR126C-RELATED"/>
    <property type="match status" value="1"/>
</dbReference>